<name>A0A8H7GP82_9ASCO</name>
<sequence>MFRTFNQSRIVHQKESLNFSTESSPAEVSNVAWYYTSNSACTVNKATMVYDLDSKQDMRTSTQNE</sequence>
<protein>
    <submittedName>
        <fullName evidence="1">Uncharacterized protein</fullName>
    </submittedName>
</protein>
<accession>A0A8H7GP82</accession>
<dbReference type="EMBL" id="JACBPP010000006">
    <property type="protein sequence ID" value="KAF8001089.1"/>
    <property type="molecule type" value="Genomic_DNA"/>
</dbReference>
<evidence type="ECO:0000313" key="1">
    <source>
        <dbReference type="EMBL" id="KAF8001089.1"/>
    </source>
</evidence>
<gene>
    <name evidence="1" type="ORF">HF325_004878</name>
</gene>
<dbReference type="Proteomes" id="UP000649328">
    <property type="component" value="Unassembled WGS sequence"/>
</dbReference>
<organism evidence="1 2">
    <name type="scientific">Metschnikowia pulcherrima</name>
    <dbReference type="NCBI Taxonomy" id="27326"/>
    <lineage>
        <taxon>Eukaryota</taxon>
        <taxon>Fungi</taxon>
        <taxon>Dikarya</taxon>
        <taxon>Ascomycota</taxon>
        <taxon>Saccharomycotina</taxon>
        <taxon>Pichiomycetes</taxon>
        <taxon>Metschnikowiaceae</taxon>
        <taxon>Metschnikowia</taxon>
    </lineage>
</organism>
<keyword evidence="2" id="KW-1185">Reference proteome</keyword>
<dbReference type="AlphaFoldDB" id="A0A8H7GP82"/>
<comment type="caution">
    <text evidence="1">The sequence shown here is derived from an EMBL/GenBank/DDBJ whole genome shotgun (WGS) entry which is preliminary data.</text>
</comment>
<proteinExistence type="predicted"/>
<reference evidence="1" key="1">
    <citation type="submission" date="2020-10" db="EMBL/GenBank/DDBJ databases">
        <title>The Whole-Genome Sequence of Metschnikowia persimmonesis, a Novel Endophytic Yeast Species Isolated from Medicinal Plant Diospyros kaki Thumb.</title>
        <authorList>
            <person name="Rahmat E."/>
            <person name="Kang Y."/>
        </authorList>
    </citation>
    <scope>NUCLEOTIDE SEQUENCE</scope>
    <source>
        <strain evidence="1">KIOM G15050</strain>
    </source>
</reference>
<evidence type="ECO:0000313" key="2">
    <source>
        <dbReference type="Proteomes" id="UP000649328"/>
    </source>
</evidence>